<evidence type="ECO:0000313" key="1">
    <source>
        <dbReference type="EnsemblPlants" id="AUR62030678-RA:cds"/>
    </source>
</evidence>
<dbReference type="Gramene" id="AUR62030678-RA">
    <property type="protein sequence ID" value="AUR62030678-RA:cds"/>
    <property type="gene ID" value="AUR62030678"/>
</dbReference>
<name>A0A803MJU5_CHEQI</name>
<organism evidence="1 2">
    <name type="scientific">Chenopodium quinoa</name>
    <name type="common">Quinoa</name>
    <dbReference type="NCBI Taxonomy" id="63459"/>
    <lineage>
        <taxon>Eukaryota</taxon>
        <taxon>Viridiplantae</taxon>
        <taxon>Streptophyta</taxon>
        <taxon>Embryophyta</taxon>
        <taxon>Tracheophyta</taxon>
        <taxon>Spermatophyta</taxon>
        <taxon>Magnoliopsida</taxon>
        <taxon>eudicotyledons</taxon>
        <taxon>Gunneridae</taxon>
        <taxon>Pentapetalae</taxon>
        <taxon>Caryophyllales</taxon>
        <taxon>Chenopodiaceae</taxon>
        <taxon>Chenopodioideae</taxon>
        <taxon>Atripliceae</taxon>
        <taxon>Chenopodium</taxon>
    </lineage>
</organism>
<keyword evidence="2" id="KW-1185">Reference proteome</keyword>
<dbReference type="AlphaFoldDB" id="A0A803MJU5"/>
<accession>A0A803MJU5</accession>
<dbReference type="EnsemblPlants" id="AUR62030678-RA">
    <property type="protein sequence ID" value="AUR62030678-RA:cds"/>
    <property type="gene ID" value="AUR62030678"/>
</dbReference>
<dbReference type="Proteomes" id="UP000596660">
    <property type="component" value="Unplaced"/>
</dbReference>
<sequence length="378" mass="43362">MHALIHDMAQWAVGDVGSKRDIKNISSRSRYFSCTKEVMEDQPWTPEKIGQLRTFAYFGSPFYVPTIQMSDSSFQRFHYLRLLSMADMGITELPNCIGDLKLLRYLDLSFNTELKEKLVTNMAHLTDLRHLENDKDSALMEMPLGIGRFCLTPMFGFTGYLWPPKCVDQNIEREVLDQLQPQKSIKELKSLVFPAWLGNPSFTQMVVIPSLKELWVKGMDGLKTVGPEFYGIGCSNPFPALKTSHFDHMESWSPPSVDNSKAFSHQLRGKFLTLVNCPTLSHYLYGDLDELTSVVVGNCKELAMFLEHSCPSSVRRLKIYNDNSLKQLSSKYRLESKLIIWFSEKDCYIRCLSNVSTDTSIVNNKANYMYFSQFQEAH</sequence>
<evidence type="ECO:0000313" key="2">
    <source>
        <dbReference type="Proteomes" id="UP000596660"/>
    </source>
</evidence>
<proteinExistence type="predicted"/>
<dbReference type="InterPro" id="IPR032675">
    <property type="entry name" value="LRR_dom_sf"/>
</dbReference>
<dbReference type="PANTHER" id="PTHR47186:SF3">
    <property type="entry name" value="OS09G0267800 PROTEIN"/>
    <property type="match status" value="1"/>
</dbReference>
<dbReference type="PANTHER" id="PTHR47186">
    <property type="entry name" value="LEUCINE-RICH REPEAT-CONTAINING PROTEIN 57"/>
    <property type="match status" value="1"/>
</dbReference>
<dbReference type="SUPFAM" id="SSF52058">
    <property type="entry name" value="L domain-like"/>
    <property type="match status" value="1"/>
</dbReference>
<dbReference type="Gene3D" id="3.80.10.10">
    <property type="entry name" value="Ribonuclease Inhibitor"/>
    <property type="match status" value="1"/>
</dbReference>
<protein>
    <submittedName>
        <fullName evidence="1">Uncharacterized protein</fullName>
    </submittedName>
</protein>
<reference evidence="1" key="1">
    <citation type="journal article" date="2017" name="Nature">
        <title>The genome of Chenopodium quinoa.</title>
        <authorList>
            <person name="Jarvis D.E."/>
            <person name="Ho Y.S."/>
            <person name="Lightfoot D.J."/>
            <person name="Schmoeckel S.M."/>
            <person name="Li B."/>
            <person name="Borm T.J.A."/>
            <person name="Ohyanagi H."/>
            <person name="Mineta K."/>
            <person name="Michell C.T."/>
            <person name="Saber N."/>
            <person name="Kharbatia N.M."/>
            <person name="Rupper R.R."/>
            <person name="Sharp A.R."/>
            <person name="Dally N."/>
            <person name="Boughton B.A."/>
            <person name="Woo Y.H."/>
            <person name="Gao G."/>
            <person name="Schijlen E.G.W.M."/>
            <person name="Guo X."/>
            <person name="Momin A.A."/>
            <person name="Negrao S."/>
            <person name="Al-Babili S."/>
            <person name="Gehring C."/>
            <person name="Roessner U."/>
            <person name="Jung C."/>
            <person name="Murphy K."/>
            <person name="Arold S.T."/>
            <person name="Gojobori T."/>
            <person name="van der Linden C.G."/>
            <person name="van Loo E.N."/>
            <person name="Jellen E.N."/>
            <person name="Maughan P.J."/>
            <person name="Tester M."/>
        </authorList>
    </citation>
    <scope>NUCLEOTIDE SEQUENCE [LARGE SCALE GENOMIC DNA]</scope>
    <source>
        <strain evidence="1">cv. PI 614886</strain>
    </source>
</reference>
<reference evidence="1" key="2">
    <citation type="submission" date="2021-03" db="UniProtKB">
        <authorList>
            <consortium name="EnsemblPlants"/>
        </authorList>
    </citation>
    <scope>IDENTIFICATION</scope>
</reference>